<name>A0ABY1LD71_9FLAO</name>
<gene>
    <name evidence="1" type="ORF">SAMN05421800_1213</name>
</gene>
<evidence type="ECO:0000313" key="1">
    <source>
        <dbReference type="EMBL" id="SKC01925.1"/>
    </source>
</evidence>
<dbReference type="EMBL" id="FUZE01000021">
    <property type="protein sequence ID" value="SKC01925.1"/>
    <property type="molecule type" value="Genomic_DNA"/>
</dbReference>
<reference evidence="1 2" key="1">
    <citation type="submission" date="2017-02" db="EMBL/GenBank/DDBJ databases">
        <authorList>
            <person name="Varghese N."/>
            <person name="Submissions S."/>
        </authorList>
    </citation>
    <scope>NUCLEOTIDE SEQUENCE [LARGE SCALE GENOMIC DNA]</scope>
    <source>
        <strain evidence="1 2">DSM 16775</strain>
    </source>
</reference>
<dbReference type="PROSITE" id="PS51257">
    <property type="entry name" value="PROKAR_LIPOPROTEIN"/>
    <property type="match status" value="1"/>
</dbReference>
<dbReference type="RefSeq" id="WP_079466542.1">
    <property type="nucleotide sequence ID" value="NZ_CP033934.1"/>
</dbReference>
<dbReference type="Proteomes" id="UP000190669">
    <property type="component" value="Unassembled WGS sequence"/>
</dbReference>
<protein>
    <submittedName>
        <fullName evidence="1">Uncharacterized protein</fullName>
    </submittedName>
</protein>
<accession>A0ABY1LD71</accession>
<comment type="caution">
    <text evidence="1">The sequence shown here is derived from an EMBL/GenBank/DDBJ whole genome shotgun (WGS) entry which is preliminary data.</text>
</comment>
<proteinExistence type="predicted"/>
<keyword evidence="2" id="KW-1185">Reference proteome</keyword>
<sequence length="94" mass="10547">MKSSIILIVFPLLMSCQTNRFDLDRLFPIAISAIEKKYELDKNSDLSGVIVYNSRDSALSQFSGFTFSGTLNNQDTTMLSTNYVSLTRTGQPIR</sequence>
<organism evidence="1 2">
    <name type="scientific">Chryseobacterium balustinum</name>
    <dbReference type="NCBI Taxonomy" id="246"/>
    <lineage>
        <taxon>Bacteria</taxon>
        <taxon>Pseudomonadati</taxon>
        <taxon>Bacteroidota</taxon>
        <taxon>Flavobacteriia</taxon>
        <taxon>Flavobacteriales</taxon>
        <taxon>Weeksellaceae</taxon>
        <taxon>Chryseobacterium group</taxon>
        <taxon>Chryseobacterium</taxon>
    </lineage>
</organism>
<evidence type="ECO:0000313" key="2">
    <source>
        <dbReference type="Proteomes" id="UP000190669"/>
    </source>
</evidence>